<comment type="caution">
    <text evidence="1">The sequence shown here is derived from an EMBL/GenBank/DDBJ whole genome shotgun (WGS) entry which is preliminary data.</text>
</comment>
<dbReference type="OrthoDB" id="5176208at2759"/>
<dbReference type="Proteomes" id="UP000738349">
    <property type="component" value="Unassembled WGS sequence"/>
</dbReference>
<accession>A0A9P9EWT0</accession>
<dbReference type="AlphaFoldDB" id="A0A9P9EWT0"/>
<protein>
    <submittedName>
        <fullName evidence="1">Uncharacterized protein</fullName>
    </submittedName>
</protein>
<sequence length="72" mass="7759">AISIVDYSPSCCVDPDFGPWYFELLRNNEDPTTSSYTDFFAPNRSLIVLGNVATGANAVLRSRAAMLPADGS</sequence>
<name>A0A9P9EWT0_9HYPO</name>
<evidence type="ECO:0000313" key="2">
    <source>
        <dbReference type="Proteomes" id="UP000738349"/>
    </source>
</evidence>
<evidence type="ECO:0000313" key="1">
    <source>
        <dbReference type="EMBL" id="KAH7145985.1"/>
    </source>
</evidence>
<feature type="non-terminal residue" evidence="1">
    <location>
        <position position="72"/>
    </location>
</feature>
<reference evidence="1" key="1">
    <citation type="journal article" date="2021" name="Nat. Commun.">
        <title>Genetic determinants of endophytism in the Arabidopsis root mycobiome.</title>
        <authorList>
            <person name="Mesny F."/>
            <person name="Miyauchi S."/>
            <person name="Thiergart T."/>
            <person name="Pickel B."/>
            <person name="Atanasova L."/>
            <person name="Karlsson M."/>
            <person name="Huettel B."/>
            <person name="Barry K.W."/>
            <person name="Haridas S."/>
            <person name="Chen C."/>
            <person name="Bauer D."/>
            <person name="Andreopoulos W."/>
            <person name="Pangilinan J."/>
            <person name="LaButti K."/>
            <person name="Riley R."/>
            <person name="Lipzen A."/>
            <person name="Clum A."/>
            <person name="Drula E."/>
            <person name="Henrissat B."/>
            <person name="Kohler A."/>
            <person name="Grigoriev I.V."/>
            <person name="Martin F.M."/>
            <person name="Hacquard S."/>
        </authorList>
    </citation>
    <scope>NUCLEOTIDE SEQUENCE</scope>
    <source>
        <strain evidence="1">MPI-CAGE-AT-0147</strain>
    </source>
</reference>
<proteinExistence type="predicted"/>
<gene>
    <name evidence="1" type="ORF">EDB81DRAFT_608395</name>
</gene>
<feature type="non-terminal residue" evidence="1">
    <location>
        <position position="1"/>
    </location>
</feature>
<keyword evidence="2" id="KW-1185">Reference proteome</keyword>
<dbReference type="EMBL" id="JAGMUV010000008">
    <property type="protein sequence ID" value="KAH7145985.1"/>
    <property type="molecule type" value="Genomic_DNA"/>
</dbReference>
<organism evidence="1 2">
    <name type="scientific">Dactylonectria macrodidyma</name>
    <dbReference type="NCBI Taxonomy" id="307937"/>
    <lineage>
        <taxon>Eukaryota</taxon>
        <taxon>Fungi</taxon>
        <taxon>Dikarya</taxon>
        <taxon>Ascomycota</taxon>
        <taxon>Pezizomycotina</taxon>
        <taxon>Sordariomycetes</taxon>
        <taxon>Hypocreomycetidae</taxon>
        <taxon>Hypocreales</taxon>
        <taxon>Nectriaceae</taxon>
        <taxon>Dactylonectria</taxon>
    </lineage>
</organism>